<dbReference type="RefSeq" id="XP_028470987.1">
    <property type="nucleotide sequence ID" value="XM_028609468.1"/>
</dbReference>
<keyword evidence="2" id="KW-1185">Reference proteome</keyword>
<organism evidence="1 2">
    <name type="scientific">Sodiomyces alkalinus (strain CBS 110278 / VKM F-3762 / F11)</name>
    <name type="common">Alkaliphilic filamentous fungus</name>
    <dbReference type="NCBI Taxonomy" id="1314773"/>
    <lineage>
        <taxon>Eukaryota</taxon>
        <taxon>Fungi</taxon>
        <taxon>Dikarya</taxon>
        <taxon>Ascomycota</taxon>
        <taxon>Pezizomycotina</taxon>
        <taxon>Sordariomycetes</taxon>
        <taxon>Hypocreomycetidae</taxon>
        <taxon>Glomerellales</taxon>
        <taxon>Plectosphaerellaceae</taxon>
        <taxon>Sodiomyces</taxon>
    </lineage>
</organism>
<sequence>MAPTRILIQTKTHLVPGADYHDKCKGLKNGICRAVWQRDFDSTQDRWHSHGAYFGYHNRRCFFLLDHGVSNKVEQVPVLWYRWTGDQFEKIPSSLPAAIRTELDKYPFTEQPSSPRRAKIVLSECTNEYRLELIAARLRHLLKPTRGDIEFLSQNPDLIDQLREAAPHFQAQIDELAGTLRAAEAAARATAMPEVDIPTPLSDSGMTVSSVAAG</sequence>
<name>A0A3N2Q8S5_SODAK</name>
<accession>A0A3N2Q8S5</accession>
<dbReference type="Proteomes" id="UP000272025">
    <property type="component" value="Unassembled WGS sequence"/>
</dbReference>
<dbReference type="AlphaFoldDB" id="A0A3N2Q8S5"/>
<dbReference type="OrthoDB" id="4379079at2759"/>
<gene>
    <name evidence="1" type="ORF">SODALDRAFT_319694</name>
</gene>
<evidence type="ECO:0000313" key="1">
    <source>
        <dbReference type="EMBL" id="ROT43181.1"/>
    </source>
</evidence>
<reference evidence="1 2" key="1">
    <citation type="journal article" date="2018" name="Mol. Ecol.">
        <title>The obligate alkalophilic soda-lake fungus Sodiomyces alkalinus has shifted to a protein diet.</title>
        <authorList>
            <person name="Grum-Grzhimaylo A.A."/>
            <person name="Falkoski D.L."/>
            <person name="van den Heuvel J."/>
            <person name="Valero-Jimenez C.A."/>
            <person name="Min B."/>
            <person name="Choi I.G."/>
            <person name="Lipzen A."/>
            <person name="Daum C.G."/>
            <person name="Aanen D.K."/>
            <person name="Tsang A."/>
            <person name="Henrissat B."/>
            <person name="Bilanenko E.N."/>
            <person name="de Vries R.P."/>
            <person name="van Kan J.A.L."/>
            <person name="Grigoriev I.V."/>
            <person name="Debets A.J.M."/>
        </authorList>
    </citation>
    <scope>NUCLEOTIDE SEQUENCE [LARGE SCALE GENOMIC DNA]</scope>
    <source>
        <strain evidence="1 2">F11</strain>
    </source>
</reference>
<dbReference type="GeneID" id="39577946"/>
<proteinExistence type="predicted"/>
<protein>
    <submittedName>
        <fullName evidence="1">Uncharacterized protein</fullName>
    </submittedName>
</protein>
<evidence type="ECO:0000313" key="2">
    <source>
        <dbReference type="Proteomes" id="UP000272025"/>
    </source>
</evidence>
<dbReference type="EMBL" id="ML119051">
    <property type="protein sequence ID" value="ROT43181.1"/>
    <property type="molecule type" value="Genomic_DNA"/>
</dbReference>